<dbReference type="RefSeq" id="WP_192029558.1">
    <property type="nucleotide sequence ID" value="NZ_JACYTR010000017.1"/>
</dbReference>
<keyword evidence="2" id="KW-1185">Reference proteome</keyword>
<dbReference type="AlphaFoldDB" id="A0AAW3ZP72"/>
<protein>
    <submittedName>
        <fullName evidence="1">Uncharacterized protein</fullName>
    </submittedName>
</protein>
<dbReference type="EMBL" id="JACYTR010000017">
    <property type="protein sequence ID" value="MBD8526136.1"/>
    <property type="molecule type" value="Genomic_DNA"/>
</dbReference>
<reference evidence="1 2" key="1">
    <citation type="submission" date="2020-09" db="EMBL/GenBank/DDBJ databases">
        <title>Pseudoxanthomonas sp. CAU 1598 isolated from sand of Yaerae Beach.</title>
        <authorList>
            <person name="Kim W."/>
        </authorList>
    </citation>
    <scope>NUCLEOTIDE SEQUENCE [LARGE SCALE GENOMIC DNA]</scope>
    <source>
        <strain evidence="1 2">CAU 1598</strain>
    </source>
</reference>
<sequence length="183" mass="20250">MFEFSRPPHEPRLPLSAALRQLAEQPAPFDDWPQLSARLRSEAHSHQSRWPSLALAASLLIGITLALLLQPTPQVSAPQATAVEPPALEALQAESAWLENWLRQQRQLKRATAVLDAERLSARQELIDQLQFVDLLLAEEPVADTELALWQQRVLLLRQLSVEYSALGPALSAAALVNGPLLL</sequence>
<dbReference type="Proteomes" id="UP000613768">
    <property type="component" value="Unassembled WGS sequence"/>
</dbReference>
<evidence type="ECO:0000313" key="1">
    <source>
        <dbReference type="EMBL" id="MBD8526136.1"/>
    </source>
</evidence>
<comment type="caution">
    <text evidence="1">The sequence shown here is derived from an EMBL/GenBank/DDBJ whole genome shotgun (WGS) entry which is preliminary data.</text>
</comment>
<accession>A0AAW3ZP72</accession>
<evidence type="ECO:0000313" key="2">
    <source>
        <dbReference type="Proteomes" id="UP000613768"/>
    </source>
</evidence>
<organism evidence="1 2">
    <name type="scientific">Pseudomarimonas arenosa</name>
    <dbReference type="NCBI Taxonomy" id="2774145"/>
    <lineage>
        <taxon>Bacteria</taxon>
        <taxon>Pseudomonadati</taxon>
        <taxon>Pseudomonadota</taxon>
        <taxon>Gammaproteobacteria</taxon>
        <taxon>Lysobacterales</taxon>
        <taxon>Lysobacteraceae</taxon>
        <taxon>Pseudomarimonas</taxon>
    </lineage>
</organism>
<proteinExistence type="predicted"/>
<name>A0AAW3ZP72_9GAMM</name>
<gene>
    <name evidence="1" type="ORF">IFO71_10345</name>
</gene>